<evidence type="ECO:0000256" key="3">
    <source>
        <dbReference type="ARBA" id="ARBA00022475"/>
    </source>
</evidence>
<comment type="subcellular location">
    <subcellularLocation>
        <location evidence="1">Cell membrane</location>
    </subcellularLocation>
</comment>
<keyword evidence="3" id="KW-1003">Cell membrane</keyword>
<dbReference type="SUPFAM" id="SSF48670">
    <property type="entry name" value="Transducin (heterotrimeric G protein), gamma chain"/>
    <property type="match status" value="1"/>
</dbReference>
<organism evidence="8 9">
    <name type="scientific">Meleagris gallopavo</name>
    <name type="common">Wild turkey</name>
    <dbReference type="NCBI Taxonomy" id="9103"/>
    <lineage>
        <taxon>Eukaryota</taxon>
        <taxon>Metazoa</taxon>
        <taxon>Chordata</taxon>
        <taxon>Craniata</taxon>
        <taxon>Vertebrata</taxon>
        <taxon>Euteleostomi</taxon>
        <taxon>Archelosauria</taxon>
        <taxon>Archosauria</taxon>
        <taxon>Dinosauria</taxon>
        <taxon>Saurischia</taxon>
        <taxon>Theropoda</taxon>
        <taxon>Coelurosauria</taxon>
        <taxon>Aves</taxon>
        <taxon>Neognathae</taxon>
        <taxon>Galloanserae</taxon>
        <taxon>Galliformes</taxon>
        <taxon>Phasianidae</taxon>
        <taxon>Meleagridinae</taxon>
        <taxon>Meleagris</taxon>
    </lineage>
</organism>
<comment type="similarity">
    <text evidence="2">Belongs to the G protein gamma family.</text>
</comment>
<reference evidence="8" key="2">
    <citation type="submission" date="2025-08" db="UniProtKB">
        <authorList>
            <consortium name="Ensembl"/>
        </authorList>
    </citation>
    <scope>IDENTIFICATION</scope>
</reference>
<dbReference type="InterPro" id="IPR001770">
    <property type="entry name" value="G-protein_gamma"/>
</dbReference>
<dbReference type="PROSITE" id="PS50058">
    <property type="entry name" value="G_PROTEIN_GAMMA"/>
    <property type="match status" value="1"/>
</dbReference>
<name>A0A803XNS1_MELGA</name>
<protein>
    <recommendedName>
        <fullName evidence="7">G protein gamma domain-containing protein</fullName>
    </recommendedName>
</protein>
<reference evidence="8" key="3">
    <citation type="submission" date="2025-09" db="UniProtKB">
        <authorList>
            <consortium name="Ensembl"/>
        </authorList>
    </citation>
    <scope>IDENTIFICATION</scope>
</reference>
<dbReference type="Ensembl" id="ENSMGAT00000027100.1">
    <property type="protein sequence ID" value="ENSMGAP00000021167.1"/>
    <property type="gene ID" value="ENSMGAG00000020135.1"/>
</dbReference>
<dbReference type="GO" id="GO:0007186">
    <property type="term" value="P:G protein-coupled receptor signaling pathway"/>
    <property type="evidence" value="ECO:0007669"/>
    <property type="project" value="InterPro"/>
</dbReference>
<evidence type="ECO:0000256" key="2">
    <source>
        <dbReference type="ARBA" id="ARBA00007431"/>
    </source>
</evidence>
<dbReference type="Proteomes" id="UP000001645">
    <property type="component" value="Chromosome 30"/>
</dbReference>
<evidence type="ECO:0000259" key="7">
    <source>
        <dbReference type="PROSITE" id="PS50058"/>
    </source>
</evidence>
<keyword evidence="9" id="KW-1185">Reference proteome</keyword>
<feature type="region of interest" description="Disordered" evidence="6">
    <location>
        <begin position="62"/>
        <end position="87"/>
    </location>
</feature>
<evidence type="ECO:0000256" key="4">
    <source>
        <dbReference type="ARBA" id="ARBA00023136"/>
    </source>
</evidence>
<dbReference type="GeneTree" id="ENSGT01040000244460"/>
<dbReference type="GO" id="GO:0031681">
    <property type="term" value="F:G-protein beta-subunit binding"/>
    <property type="evidence" value="ECO:0007669"/>
    <property type="project" value="InterPro"/>
</dbReference>
<dbReference type="GO" id="GO:0005834">
    <property type="term" value="C:heterotrimeric G-protein complex"/>
    <property type="evidence" value="ECO:0007669"/>
    <property type="project" value="InterPro"/>
</dbReference>
<accession>A0A803XNS1</accession>
<dbReference type="PANTHER" id="PTHR13809">
    <property type="entry name" value="GUANINE NUCLEOTIDE-BINDING PROTEIN GAMMA SUBUNIT"/>
    <property type="match status" value="1"/>
</dbReference>
<reference evidence="8 9" key="1">
    <citation type="journal article" date="2010" name="PLoS Biol.">
        <title>Multi-platform next-generation sequencing of the domestic turkey (Meleagris gallopavo): genome assembly and analysis.</title>
        <authorList>
            <person name="Dalloul R.A."/>
            <person name="Long J.A."/>
            <person name="Zimin A.V."/>
            <person name="Aslam L."/>
            <person name="Beal K."/>
            <person name="Blomberg L.A."/>
            <person name="Bouffard P."/>
            <person name="Burt D.W."/>
            <person name="Crasta O."/>
            <person name="Crooijmans R.P."/>
            <person name="Cooper K."/>
            <person name="Coulombe R.A."/>
            <person name="De S."/>
            <person name="Delany M.E."/>
            <person name="Dodgson J.B."/>
            <person name="Dong J.J."/>
            <person name="Evans C."/>
            <person name="Frederickson K.M."/>
            <person name="Flicek P."/>
            <person name="Florea L."/>
            <person name="Folkerts O."/>
            <person name="Groenen M.A."/>
            <person name="Harkins T.T."/>
            <person name="Herrero J."/>
            <person name="Hoffmann S."/>
            <person name="Megens H.J."/>
            <person name="Jiang A."/>
            <person name="de Jong P."/>
            <person name="Kaiser P."/>
            <person name="Kim H."/>
            <person name="Kim K.W."/>
            <person name="Kim S."/>
            <person name="Langenberger D."/>
            <person name="Lee M.K."/>
            <person name="Lee T."/>
            <person name="Mane S."/>
            <person name="Marcais G."/>
            <person name="Marz M."/>
            <person name="McElroy A.P."/>
            <person name="Modise T."/>
            <person name="Nefedov M."/>
            <person name="Notredame C."/>
            <person name="Paton I.R."/>
            <person name="Payne W.S."/>
            <person name="Pertea G."/>
            <person name="Prickett D."/>
            <person name="Puiu D."/>
            <person name="Qioa D."/>
            <person name="Raineri E."/>
            <person name="Ruffier M."/>
            <person name="Salzberg S.L."/>
            <person name="Schatz M.C."/>
            <person name="Scheuring C."/>
            <person name="Schmidt C.J."/>
            <person name="Schroeder S."/>
            <person name="Searle S.M."/>
            <person name="Smith E.J."/>
            <person name="Smith J."/>
            <person name="Sonstegard T.S."/>
            <person name="Stadler P.F."/>
            <person name="Tafer H."/>
            <person name="Tu Z.J."/>
            <person name="Van Tassell C.P."/>
            <person name="Vilella A.J."/>
            <person name="Williams K.P."/>
            <person name="Yorke J.A."/>
            <person name="Zhang L."/>
            <person name="Zhang H.B."/>
            <person name="Zhang X."/>
            <person name="Zhang Y."/>
            <person name="Reed K.M."/>
        </authorList>
    </citation>
    <scope>NUCLEOTIDE SEQUENCE [LARGE SCALE GENOMIC DNA]</scope>
</reference>
<sequence length="87" mass="9360">KWSLLCSAQTRSKCRRPNSLLLFQKSMRSSPTMSTTNNIAQARKLVEQLRIEAGIERIKVSTGPCVGTAGTPMDPLSTGTPIEGASP</sequence>
<dbReference type="InParanoid" id="A0A803XNS1"/>
<dbReference type="InterPro" id="IPR015898">
    <property type="entry name" value="G-protein_gamma-like_dom"/>
</dbReference>
<feature type="domain" description="G protein gamma" evidence="7">
    <location>
        <begin position="35"/>
        <end position="61"/>
    </location>
</feature>
<evidence type="ECO:0000313" key="8">
    <source>
        <dbReference type="Ensembl" id="ENSMGAP00000021167.1"/>
    </source>
</evidence>
<evidence type="ECO:0000256" key="6">
    <source>
        <dbReference type="SAM" id="MobiDB-lite"/>
    </source>
</evidence>
<keyword evidence="5" id="KW-0807">Transducer</keyword>
<evidence type="ECO:0000256" key="5">
    <source>
        <dbReference type="ARBA" id="ARBA00023224"/>
    </source>
</evidence>
<proteinExistence type="inferred from homology"/>
<dbReference type="InterPro" id="IPR036284">
    <property type="entry name" value="GGL_sf"/>
</dbReference>
<dbReference type="Gene3D" id="4.10.260.10">
    <property type="entry name" value="Transducin (heterotrimeric G protein), gamma chain"/>
    <property type="match status" value="1"/>
</dbReference>
<keyword evidence="4" id="KW-0472">Membrane</keyword>
<evidence type="ECO:0000313" key="9">
    <source>
        <dbReference type="Proteomes" id="UP000001645"/>
    </source>
</evidence>
<evidence type="ECO:0000256" key="1">
    <source>
        <dbReference type="ARBA" id="ARBA00004236"/>
    </source>
</evidence>
<dbReference type="AlphaFoldDB" id="A0A803XNS1"/>